<dbReference type="Proteomes" id="UP000034333">
    <property type="component" value="Unassembled WGS sequence"/>
</dbReference>
<sequence length="1293" mass="135045">MGRVLTNFMTDLIKFSKKIFTVGVVATTIFWSVGVAALVPGVANAAECPTLAPGDMIKVSGKPTIYVVNNDLKVLYFPTGDDFKSWRPTYGGYTTITQACYDSLSVPATYPGAVNYRPGSFIVKRPSSDQLYAVLPGNSLSKITLEAAKALYGNDFNVKVGTNATTKEAMYKNMMVVNDRDWPHYVNRGTDITEAIAHPGMLVKVGTVTYYVNADKTLSEVTETGITANAFLTKFVRTLTAANIAGLTVGTKIDAEVKAITDKSQSGGVASTPTTTGAVTVSLSASTPAAGNVVVNIDNVAFTKVNLTAGSSAAVVSSLTIGRMGLGSTNDFDSVTVYDGATKLGSTRTSWDSNNQIVYNIPSGLSIAAGSSKELTIVGKLGSGKTGTYNALGIVAVNGSAVPAVYGNQLTGVAVTVGGVTITNVGSNSTKNIGSTDVTLANFKLAINSVEKGSFQRITLKNKGTAADGDVANVSLWFGTKKLAGPVSMVSDKVTFSLSEPVLIDKSKNEEFKVIGDVVAGSANTVNFILENTTDLYVIGQTYNTSLTVTSGAYDTASTDGTTITISGAELNIAYSGTAVDTQADKTDISFGTLTLSAGGTDVKVTSLVLTIDETASTTGGVIIADVDNFEMIEANGGAYSGTMTNGGDTDADDETWTFDDEIYLTKGQTRTFTLRGDIPAGVTSGDSYKVTMVVNTSNLVAETVPDGDAVSNFSVGSINGKYVTVKTPYLTFRPVGMNNTNAVVNQKDVVIFKTTAEATAGAVTISRLRFEGGNTAASNVTYTAANLDKTNFADLGLYVQNADGTYQPALQTITSGNMTDGEADFNSFSYTIQPGTANKVTFVLKATISATLDGSNTSVHAQLDTITAKDADNNAAAVKDAAGTAIATAAELETTGTITLGGTGTLYVSMRNADTDFNKDRVALAGSSYWVGKLRLRADYEAVKIKDLKLTNNSADDEDSVDSVCLYKSQTTAADQLIACGTLGTDDVVFFDDMNYVVNQGTQDVYVRVTLRPMSNLANGTSDTNDLIELSITTSSANNLLVTGESSGTDLAFGNNNGTVASGEIVFDLDLDGNFDESVADIGGTAQTKQFVVQGSRPSNIAMLSTYGGYTVDTSINGTGTTTLAIFSITNETNANTNSSGDALNLIVGKLNLNLTKHSTTTFSDATIQRINGAVAAVKLDAFDVTSTAVGQTSDTWTLLTASSTTKLGEDSKIAAGQTAYFVVKATISGLDSTATTQVIDWAKLSLNSLGTSDSATNNIQWYDGYSPTTASTLIRYLRLDTTSIDGTKISE</sequence>
<comment type="caution">
    <text evidence="1">The sequence shown here is derived from an EMBL/GenBank/DDBJ whole genome shotgun (WGS) entry which is preliminary data.</text>
</comment>
<dbReference type="STRING" id="1619036.US58_C0014G0046"/>
<gene>
    <name evidence="1" type="ORF">US58_C0014G0046</name>
</gene>
<proteinExistence type="predicted"/>
<organism evidence="1 2">
    <name type="scientific">Candidatus Magasanikbacteria bacterium GW2011_GWA2_37_8</name>
    <dbReference type="NCBI Taxonomy" id="1619036"/>
    <lineage>
        <taxon>Bacteria</taxon>
        <taxon>Candidatus Magasanikiibacteriota</taxon>
    </lineage>
</organism>
<evidence type="ECO:0000313" key="1">
    <source>
        <dbReference type="EMBL" id="KKQ40684.1"/>
    </source>
</evidence>
<evidence type="ECO:0000313" key="2">
    <source>
        <dbReference type="Proteomes" id="UP000034333"/>
    </source>
</evidence>
<accession>A0A0G0JUT6</accession>
<name>A0A0G0JUT6_9BACT</name>
<reference evidence="1 2" key="1">
    <citation type="journal article" date="2015" name="Nature">
        <title>rRNA introns, odd ribosomes, and small enigmatic genomes across a large radiation of phyla.</title>
        <authorList>
            <person name="Brown C.T."/>
            <person name="Hug L.A."/>
            <person name="Thomas B.C."/>
            <person name="Sharon I."/>
            <person name="Castelle C.J."/>
            <person name="Singh A."/>
            <person name="Wilkins M.J."/>
            <person name="Williams K.H."/>
            <person name="Banfield J.F."/>
        </authorList>
    </citation>
    <scope>NUCLEOTIDE SEQUENCE [LARGE SCALE GENOMIC DNA]</scope>
</reference>
<protein>
    <submittedName>
        <fullName evidence="1">Uncharacterized protein</fullName>
    </submittedName>
</protein>
<dbReference type="EMBL" id="LBTN01000014">
    <property type="protein sequence ID" value="KKQ40684.1"/>
    <property type="molecule type" value="Genomic_DNA"/>
</dbReference>